<dbReference type="InterPro" id="IPR002513">
    <property type="entry name" value="Tn3_Tnp_DDE_dom"/>
</dbReference>
<gene>
    <name evidence="3" type="ORF">AB0I59_15785</name>
</gene>
<proteinExistence type="predicted"/>
<evidence type="ECO:0000313" key="3">
    <source>
        <dbReference type="EMBL" id="MEV0970099.1"/>
    </source>
</evidence>
<dbReference type="EMBL" id="JBFALK010000007">
    <property type="protein sequence ID" value="MEV0970099.1"/>
    <property type="molecule type" value="Genomic_DNA"/>
</dbReference>
<protein>
    <submittedName>
        <fullName evidence="3">Tn3 family transposase</fullName>
    </submittedName>
</protein>
<evidence type="ECO:0000256" key="1">
    <source>
        <dbReference type="SAM" id="MobiDB-lite"/>
    </source>
</evidence>
<comment type="caution">
    <text evidence="3">The sequence shown here is derived from an EMBL/GenBank/DDBJ whole genome shotgun (WGS) entry which is preliminary data.</text>
</comment>
<keyword evidence="4" id="KW-1185">Reference proteome</keyword>
<evidence type="ECO:0000259" key="2">
    <source>
        <dbReference type="Pfam" id="PF01526"/>
    </source>
</evidence>
<dbReference type="RefSeq" id="WP_358133313.1">
    <property type="nucleotide sequence ID" value="NZ_JBFALK010000007.1"/>
</dbReference>
<sequence>MRLDDGGDLVISPLTAEDVPAEATALKLSPRIRDLGKITLYRAGSRAQVEADFPHTGPLLTRKLNTDLIAEHYDDLLRLAGSPSSFTPPPRYWSASCPRPAGRTRSPQRSRSTGHCGAPSTPPDTSPTRPTGARSPGS</sequence>
<organism evidence="3 4">
    <name type="scientific">Microtetraspora glauca</name>
    <dbReference type="NCBI Taxonomy" id="1996"/>
    <lineage>
        <taxon>Bacteria</taxon>
        <taxon>Bacillati</taxon>
        <taxon>Actinomycetota</taxon>
        <taxon>Actinomycetes</taxon>
        <taxon>Streptosporangiales</taxon>
        <taxon>Streptosporangiaceae</taxon>
        <taxon>Microtetraspora</taxon>
    </lineage>
</organism>
<evidence type="ECO:0000313" key="4">
    <source>
        <dbReference type="Proteomes" id="UP001551675"/>
    </source>
</evidence>
<reference evidence="3 4" key="1">
    <citation type="submission" date="2024-06" db="EMBL/GenBank/DDBJ databases">
        <title>The Natural Products Discovery Center: Release of the First 8490 Sequenced Strains for Exploring Actinobacteria Biosynthetic Diversity.</title>
        <authorList>
            <person name="Kalkreuter E."/>
            <person name="Kautsar S.A."/>
            <person name="Yang D."/>
            <person name="Bader C.D."/>
            <person name="Teijaro C.N."/>
            <person name="Fluegel L."/>
            <person name="Davis C.M."/>
            <person name="Simpson J.R."/>
            <person name="Lauterbach L."/>
            <person name="Steele A.D."/>
            <person name="Gui C."/>
            <person name="Meng S."/>
            <person name="Li G."/>
            <person name="Viehrig K."/>
            <person name="Ye F."/>
            <person name="Su P."/>
            <person name="Kiefer A.F."/>
            <person name="Nichols A."/>
            <person name="Cepeda A.J."/>
            <person name="Yan W."/>
            <person name="Fan B."/>
            <person name="Jiang Y."/>
            <person name="Adhikari A."/>
            <person name="Zheng C.-J."/>
            <person name="Schuster L."/>
            <person name="Cowan T.M."/>
            <person name="Smanski M.J."/>
            <person name="Chevrette M.G."/>
            <person name="De Carvalho L.P.S."/>
            <person name="Shen B."/>
        </authorList>
    </citation>
    <scope>NUCLEOTIDE SEQUENCE [LARGE SCALE GENOMIC DNA]</scope>
    <source>
        <strain evidence="3 4">NPDC050100</strain>
    </source>
</reference>
<name>A0ABV3GEM8_MICGL</name>
<feature type="region of interest" description="Disordered" evidence="1">
    <location>
        <begin position="79"/>
        <end position="138"/>
    </location>
</feature>
<dbReference type="Pfam" id="PF01526">
    <property type="entry name" value="DDE_Tnp_Tn3"/>
    <property type="match status" value="1"/>
</dbReference>
<feature type="domain" description="Tn3 transposase DDE" evidence="2">
    <location>
        <begin position="26"/>
        <end position="82"/>
    </location>
</feature>
<accession>A0ABV3GEM8</accession>
<dbReference type="Proteomes" id="UP001551675">
    <property type="component" value="Unassembled WGS sequence"/>
</dbReference>